<keyword evidence="4" id="KW-0804">Transcription</keyword>
<dbReference type="InterPro" id="IPR037923">
    <property type="entry name" value="HTH-like"/>
</dbReference>
<keyword evidence="3" id="KW-0010">Activator</keyword>
<dbReference type="Gene3D" id="1.10.10.60">
    <property type="entry name" value="Homeodomain-like"/>
    <property type="match status" value="2"/>
</dbReference>
<dbReference type="InterPro" id="IPR009057">
    <property type="entry name" value="Homeodomain-like_sf"/>
</dbReference>
<reference evidence="7" key="1">
    <citation type="journal article" date="2019" name="Int. J. Syst. Evol. Microbiol.">
        <title>The Global Catalogue of Microorganisms (GCM) 10K type strain sequencing project: providing services to taxonomists for standard genome sequencing and annotation.</title>
        <authorList>
            <consortium name="The Broad Institute Genomics Platform"/>
            <consortium name="The Broad Institute Genome Sequencing Center for Infectious Disease"/>
            <person name="Wu L."/>
            <person name="Ma J."/>
        </authorList>
    </citation>
    <scope>NUCLEOTIDE SEQUENCE [LARGE SCALE GENOMIC DNA]</scope>
    <source>
        <strain evidence="7">NCAIM B.01391</strain>
    </source>
</reference>
<evidence type="ECO:0000256" key="1">
    <source>
        <dbReference type="ARBA" id="ARBA00023015"/>
    </source>
</evidence>
<dbReference type="SUPFAM" id="SSF46689">
    <property type="entry name" value="Homeodomain-like"/>
    <property type="match status" value="2"/>
</dbReference>
<evidence type="ECO:0000256" key="4">
    <source>
        <dbReference type="ARBA" id="ARBA00023163"/>
    </source>
</evidence>
<gene>
    <name evidence="6" type="ORF">ACFPOB_29720</name>
</gene>
<evidence type="ECO:0000313" key="7">
    <source>
        <dbReference type="Proteomes" id="UP001596053"/>
    </source>
</evidence>
<dbReference type="EMBL" id="JBHSLW010000104">
    <property type="protein sequence ID" value="MFC5423714.1"/>
    <property type="molecule type" value="Genomic_DNA"/>
</dbReference>
<dbReference type="Proteomes" id="UP001596053">
    <property type="component" value="Unassembled WGS sequence"/>
</dbReference>
<dbReference type="InterPro" id="IPR020449">
    <property type="entry name" value="Tscrpt_reg_AraC-type_HTH"/>
</dbReference>
<dbReference type="InterPro" id="IPR018060">
    <property type="entry name" value="HTH_AraC"/>
</dbReference>
<evidence type="ECO:0000256" key="3">
    <source>
        <dbReference type="ARBA" id="ARBA00023159"/>
    </source>
</evidence>
<proteinExistence type="predicted"/>
<dbReference type="PANTHER" id="PTHR46796:SF2">
    <property type="entry name" value="TRANSCRIPTIONAL REGULATORY PROTEIN"/>
    <property type="match status" value="1"/>
</dbReference>
<dbReference type="InterPro" id="IPR050204">
    <property type="entry name" value="AraC_XylS_family_regulators"/>
</dbReference>
<comment type="caution">
    <text evidence="6">The sequence shown here is derived from an EMBL/GenBank/DDBJ whole genome shotgun (WGS) entry which is preliminary data.</text>
</comment>
<feature type="domain" description="HTH araC/xylS-type" evidence="5">
    <location>
        <begin position="170"/>
        <end position="268"/>
    </location>
</feature>
<dbReference type="RefSeq" id="WP_377801780.1">
    <property type="nucleotide sequence ID" value="NZ_JBHSLW010000104.1"/>
</dbReference>
<dbReference type="InterPro" id="IPR018062">
    <property type="entry name" value="HTH_AraC-typ_CS"/>
</dbReference>
<dbReference type="SMART" id="SM00342">
    <property type="entry name" value="HTH_ARAC"/>
    <property type="match status" value="1"/>
</dbReference>
<dbReference type="PROSITE" id="PS00041">
    <property type="entry name" value="HTH_ARAC_FAMILY_1"/>
    <property type="match status" value="1"/>
</dbReference>
<keyword evidence="7" id="KW-1185">Reference proteome</keyword>
<organism evidence="6 7">
    <name type="scientific">Bosea eneae</name>
    <dbReference type="NCBI Taxonomy" id="151454"/>
    <lineage>
        <taxon>Bacteria</taxon>
        <taxon>Pseudomonadati</taxon>
        <taxon>Pseudomonadota</taxon>
        <taxon>Alphaproteobacteria</taxon>
        <taxon>Hyphomicrobiales</taxon>
        <taxon>Boseaceae</taxon>
        <taxon>Bosea</taxon>
    </lineage>
</organism>
<dbReference type="Pfam" id="PF12833">
    <property type="entry name" value="HTH_18"/>
    <property type="match status" value="1"/>
</dbReference>
<sequence length="274" mass="29900">MTRGLGIVTGRFGRVALLDMDTSLTTHAHAHCHAVFKVAGPDQHFTVDGARLPLKADTAVLVNAWQEHHYAHRDDRERSVFLALYLETDWLARADRLFSSCGRPAFFARPGIAVSAEAALWRDRLTEMIETGHDDAGAVEDAILQLTWTIGRSAANPASPPARAPDYRVRRALRSMREHLGEPYDYDALAGLAGLSRSRFNTLFRDCTGVTPAVYGNAIRIEASVCALGDPATGIGQVSDDLGFSAASNFCRFFQQHTGLTPSDYRRVTASLAG</sequence>
<dbReference type="PROSITE" id="PS01124">
    <property type="entry name" value="HTH_ARAC_FAMILY_2"/>
    <property type="match status" value="1"/>
</dbReference>
<evidence type="ECO:0000259" key="5">
    <source>
        <dbReference type="PROSITE" id="PS01124"/>
    </source>
</evidence>
<keyword evidence="1" id="KW-0805">Transcription regulation</keyword>
<keyword evidence="2" id="KW-0238">DNA-binding</keyword>
<dbReference type="SUPFAM" id="SSF51215">
    <property type="entry name" value="Regulatory protein AraC"/>
    <property type="match status" value="1"/>
</dbReference>
<dbReference type="PRINTS" id="PR00032">
    <property type="entry name" value="HTHARAC"/>
</dbReference>
<evidence type="ECO:0000256" key="2">
    <source>
        <dbReference type="ARBA" id="ARBA00023125"/>
    </source>
</evidence>
<accession>A0ABW0IZJ1</accession>
<dbReference type="PANTHER" id="PTHR46796">
    <property type="entry name" value="HTH-TYPE TRANSCRIPTIONAL ACTIVATOR RHAS-RELATED"/>
    <property type="match status" value="1"/>
</dbReference>
<evidence type="ECO:0000313" key="6">
    <source>
        <dbReference type="EMBL" id="MFC5423714.1"/>
    </source>
</evidence>
<name>A0ABW0IZJ1_9HYPH</name>
<protein>
    <submittedName>
        <fullName evidence="6">Helix-turn-helix domain-containing protein</fullName>
    </submittedName>
</protein>